<evidence type="ECO:0000256" key="2">
    <source>
        <dbReference type="ARBA" id="ARBA00022801"/>
    </source>
</evidence>
<dbReference type="EMBL" id="CP020477">
    <property type="protein sequence ID" value="ARM74577.1"/>
    <property type="molecule type" value="Genomic_DNA"/>
</dbReference>
<evidence type="ECO:0000256" key="1">
    <source>
        <dbReference type="ARBA" id="ARBA00022723"/>
    </source>
</evidence>
<name>A0A1W6JWE0_9CREN</name>
<proteinExistence type="predicted"/>
<keyword evidence="2" id="KW-0378">Hydrolase</keyword>
<reference evidence="4 5" key="1">
    <citation type="submission" date="2017-03" db="EMBL/GenBank/DDBJ databases">
        <title>Sulfur activation and transportation mechanism of thermophilic Archaea Acidianus manzaensis YN-25.</title>
        <authorList>
            <person name="Ma Y."/>
            <person name="Yang Y."/>
            <person name="Xia J."/>
        </authorList>
    </citation>
    <scope>NUCLEOTIDE SEQUENCE [LARGE SCALE GENOMIC DNA]</scope>
    <source>
        <strain evidence="4 5">YN-25</strain>
    </source>
</reference>
<gene>
    <name evidence="4" type="ORF">B6F84_00060</name>
</gene>
<evidence type="ECO:0000313" key="5">
    <source>
        <dbReference type="Proteomes" id="UP000193404"/>
    </source>
</evidence>
<keyword evidence="4" id="KW-0540">Nuclease</keyword>
<dbReference type="GO" id="GO:0004519">
    <property type="term" value="F:endonuclease activity"/>
    <property type="evidence" value="ECO:0007669"/>
    <property type="project" value="UniProtKB-KW"/>
</dbReference>
<dbReference type="InterPro" id="IPR006483">
    <property type="entry name" value="CRISPR-assoc_Cas3_HD"/>
</dbReference>
<dbReference type="AlphaFoldDB" id="A0A1W6JWE0"/>
<evidence type="ECO:0000313" key="4">
    <source>
        <dbReference type="EMBL" id="ARM74577.1"/>
    </source>
</evidence>
<dbReference type="STRING" id="282676.B6F84_00060"/>
<evidence type="ECO:0000256" key="3">
    <source>
        <dbReference type="ARBA" id="ARBA00023118"/>
    </source>
</evidence>
<keyword evidence="5" id="KW-1185">Reference proteome</keyword>
<dbReference type="Proteomes" id="UP000193404">
    <property type="component" value="Chromosome"/>
</dbReference>
<dbReference type="GO" id="GO:0046872">
    <property type="term" value="F:metal ion binding"/>
    <property type="evidence" value="ECO:0007669"/>
    <property type="project" value="UniProtKB-KW"/>
</dbReference>
<dbReference type="RefSeq" id="WP_148690322.1">
    <property type="nucleotide sequence ID" value="NZ_CP020477.1"/>
</dbReference>
<dbReference type="OrthoDB" id="38882at2157"/>
<dbReference type="Gene3D" id="1.10.3210.30">
    <property type="match status" value="1"/>
</dbReference>
<dbReference type="GO" id="GO:0051607">
    <property type="term" value="P:defense response to virus"/>
    <property type="evidence" value="ECO:0007669"/>
    <property type="project" value="UniProtKB-KW"/>
</dbReference>
<protein>
    <submittedName>
        <fullName evidence="4">CRISPR-associated endonuclease Cas3</fullName>
    </submittedName>
</protein>
<dbReference type="CDD" id="cd10013">
    <property type="entry name" value="Cas3''_I"/>
    <property type="match status" value="1"/>
</dbReference>
<keyword evidence="4" id="KW-0255">Endonuclease</keyword>
<dbReference type="NCBIfam" id="TIGR01596">
    <property type="entry name" value="cas3_HD"/>
    <property type="match status" value="1"/>
</dbReference>
<dbReference type="InterPro" id="IPR038257">
    <property type="entry name" value="CRISPR-assoc_Cas3_HD_sf"/>
</dbReference>
<dbReference type="GO" id="GO:0016787">
    <property type="term" value="F:hydrolase activity"/>
    <property type="evidence" value="ECO:0007669"/>
    <property type="project" value="UniProtKB-KW"/>
</dbReference>
<dbReference type="GeneID" id="41589265"/>
<keyword evidence="1" id="KW-0479">Metal-binding</keyword>
<accession>A0A1W6JWE0</accession>
<sequence length="227" mass="26336">MCWAFSGKETFSQHGIETLNVFRRCFQETVPIIAKRLNRDQREIEVYTELAIALHDLGKTSKNYQKGPNYYGHEIYSGYLLYKIYENFENNKNTDNIGIPFVLASINHHEAMAARGFKLMRSISQINQVKQFEFCEECREEIEKITIEIDKRITDVVIETIENNKVISPIKALKWFQNLSFSLNLLSVYPIVLGPLMVSDTVAANKDRGNSYSRIVEEYKKHLPCLV</sequence>
<keyword evidence="3" id="KW-0051">Antiviral defense</keyword>
<dbReference type="KEGG" id="aman:B6F84_00060"/>
<organism evidence="4 5">
    <name type="scientific">Acidianus manzaensis</name>
    <dbReference type="NCBI Taxonomy" id="282676"/>
    <lineage>
        <taxon>Archaea</taxon>
        <taxon>Thermoproteota</taxon>
        <taxon>Thermoprotei</taxon>
        <taxon>Sulfolobales</taxon>
        <taxon>Sulfolobaceae</taxon>
        <taxon>Acidianus</taxon>
    </lineage>
</organism>